<comment type="caution">
    <text evidence="1">The sequence shown here is derived from an EMBL/GenBank/DDBJ whole genome shotgun (WGS) entry which is preliminary data.</text>
</comment>
<name>A0A7W7H5M1_9ACTN</name>
<evidence type="ECO:0000313" key="1">
    <source>
        <dbReference type="EMBL" id="MBB4744470.1"/>
    </source>
</evidence>
<proteinExistence type="predicted"/>
<gene>
    <name evidence="1" type="ORF">BJY16_007929</name>
</gene>
<dbReference type="AlphaFoldDB" id="A0A7W7H5M1"/>
<evidence type="ECO:0000313" key="2">
    <source>
        <dbReference type="Proteomes" id="UP000546162"/>
    </source>
</evidence>
<sequence>MSETAAGRRRRRRRRISGLAVPLSILLGSLLVWQSSESAYSATTSTLDNTWTSVSVALTNSQVGAAVFTVPAAVPDATASSITLAGFSPSSARTGGQRCVMVDYQTAAPAKIRMRIDDAADPLSSALEIVVDQGTGASDAACTGFTSNNTFVYGSASNSTAKVSGFPTTWVGSTTGEWTASGAGQLWYRITWLLPSTAAAGTSGASADFKFQWEAQAY</sequence>
<dbReference type="RefSeq" id="WP_185044623.1">
    <property type="nucleotide sequence ID" value="NZ_BAABFG010000005.1"/>
</dbReference>
<protein>
    <submittedName>
        <fullName evidence="1">Uncharacterized protein</fullName>
    </submittedName>
</protein>
<keyword evidence="2" id="KW-1185">Reference proteome</keyword>
<reference evidence="1 2" key="1">
    <citation type="submission" date="2020-08" db="EMBL/GenBank/DDBJ databases">
        <title>Sequencing the genomes of 1000 actinobacteria strains.</title>
        <authorList>
            <person name="Klenk H.-P."/>
        </authorList>
    </citation>
    <scope>NUCLEOTIDE SEQUENCE [LARGE SCALE GENOMIC DNA]</scope>
    <source>
        <strain evidence="1 2">DSM 45809</strain>
    </source>
</reference>
<dbReference type="EMBL" id="JACHNB010000001">
    <property type="protein sequence ID" value="MBB4744470.1"/>
    <property type="molecule type" value="Genomic_DNA"/>
</dbReference>
<dbReference type="Proteomes" id="UP000546162">
    <property type="component" value="Unassembled WGS sequence"/>
</dbReference>
<organism evidence="1 2">
    <name type="scientific">Actinoplanes octamycinicus</name>
    <dbReference type="NCBI Taxonomy" id="135948"/>
    <lineage>
        <taxon>Bacteria</taxon>
        <taxon>Bacillati</taxon>
        <taxon>Actinomycetota</taxon>
        <taxon>Actinomycetes</taxon>
        <taxon>Micromonosporales</taxon>
        <taxon>Micromonosporaceae</taxon>
        <taxon>Actinoplanes</taxon>
    </lineage>
</organism>
<accession>A0A7W7H5M1</accession>